<dbReference type="RefSeq" id="WP_084707128.1">
    <property type="nucleotide sequence ID" value="NZ_BBUN01000175.1"/>
</dbReference>
<comment type="caution">
    <text evidence="2">The sequence shown here is derived from an EMBL/GenBank/DDBJ whole genome shotgun (WGS) entry which is preliminary data.</text>
</comment>
<sequence>MLRQTLLSYLADARRSLTTAQLREHTEEHFRQPIVIETVYRSLTVLGRRGDVKRRNTSGRHTHWVRSSEARLGRK</sequence>
<feature type="region of interest" description="Disordered" evidence="1">
    <location>
        <begin position="53"/>
        <end position="75"/>
    </location>
</feature>
<dbReference type="InterPro" id="IPR036390">
    <property type="entry name" value="WH_DNA-bd_sf"/>
</dbReference>
<evidence type="ECO:0000256" key="1">
    <source>
        <dbReference type="SAM" id="MobiDB-lite"/>
    </source>
</evidence>
<feature type="compositionally biased region" description="Basic residues" evidence="1">
    <location>
        <begin position="55"/>
        <end position="64"/>
    </location>
</feature>
<dbReference type="InterPro" id="IPR036388">
    <property type="entry name" value="WH-like_DNA-bd_sf"/>
</dbReference>
<dbReference type="GO" id="GO:0003700">
    <property type="term" value="F:DNA-binding transcription factor activity"/>
    <property type="evidence" value="ECO:0007669"/>
    <property type="project" value="InterPro"/>
</dbReference>
<dbReference type="Proteomes" id="UP000230971">
    <property type="component" value="Unassembled WGS sequence"/>
</dbReference>
<reference evidence="2 3" key="1">
    <citation type="journal article" date="2017" name="Infect. Genet. Evol.">
        <title>The new phylogeny of the genus Mycobacterium: The old and the news.</title>
        <authorList>
            <person name="Tortoli E."/>
            <person name="Fedrizzi T."/>
            <person name="Meehan C.J."/>
            <person name="Trovato A."/>
            <person name="Grottola A."/>
            <person name="Giacobazzi E."/>
            <person name="Serpini G.F."/>
            <person name="Tagliazucchi S."/>
            <person name="Fabio A."/>
            <person name="Bettua C."/>
            <person name="Bertorelli R."/>
            <person name="Frascaro F."/>
            <person name="De Sanctis V."/>
            <person name="Pecorari M."/>
            <person name="Jousson O."/>
            <person name="Segata N."/>
            <person name="Cirillo D.M."/>
        </authorList>
    </citation>
    <scope>NUCLEOTIDE SEQUENCE [LARGE SCALE GENOMIC DNA]</scope>
    <source>
        <strain evidence="2 3">NCTC 12882</strain>
    </source>
</reference>
<feature type="compositionally biased region" description="Basic and acidic residues" evidence="1">
    <location>
        <begin position="66"/>
        <end position="75"/>
    </location>
</feature>
<gene>
    <name evidence="2" type="ORF">CQY23_17190</name>
</gene>
<dbReference type="OrthoDB" id="4627911at2"/>
<dbReference type="Gene3D" id="1.10.10.10">
    <property type="entry name" value="Winged helix-like DNA-binding domain superfamily/Winged helix DNA-binding domain"/>
    <property type="match status" value="1"/>
</dbReference>
<protein>
    <submittedName>
        <fullName evidence="2">Fur family transcriptional regulator</fullName>
    </submittedName>
</protein>
<dbReference type="EMBL" id="PDKV01000024">
    <property type="protein sequence ID" value="PIB77317.1"/>
    <property type="molecule type" value="Genomic_DNA"/>
</dbReference>
<proteinExistence type="predicted"/>
<dbReference type="InterPro" id="IPR002481">
    <property type="entry name" value="FUR"/>
</dbReference>
<evidence type="ECO:0000313" key="3">
    <source>
        <dbReference type="Proteomes" id="UP000230971"/>
    </source>
</evidence>
<organism evidence="2 3">
    <name type="scientific">Mycobacterium celatum</name>
    <dbReference type="NCBI Taxonomy" id="28045"/>
    <lineage>
        <taxon>Bacteria</taxon>
        <taxon>Bacillati</taxon>
        <taxon>Actinomycetota</taxon>
        <taxon>Actinomycetes</taxon>
        <taxon>Mycobacteriales</taxon>
        <taxon>Mycobacteriaceae</taxon>
        <taxon>Mycobacterium</taxon>
    </lineage>
</organism>
<dbReference type="AlphaFoldDB" id="A0A2G5PG88"/>
<name>A0A2G5PG88_MYCCE</name>
<evidence type="ECO:0000313" key="2">
    <source>
        <dbReference type="EMBL" id="PIB77317.1"/>
    </source>
</evidence>
<dbReference type="SUPFAM" id="SSF46785">
    <property type="entry name" value="Winged helix' DNA-binding domain"/>
    <property type="match status" value="1"/>
</dbReference>
<accession>A0A2G5PG88</accession>
<dbReference type="Pfam" id="PF01475">
    <property type="entry name" value="FUR"/>
    <property type="match status" value="1"/>
</dbReference>